<evidence type="ECO:0000313" key="1">
    <source>
        <dbReference type="EMBL" id="KAK6506916.1"/>
    </source>
</evidence>
<proteinExistence type="predicted"/>
<gene>
    <name evidence="1" type="ORF">TWF481_005374</name>
</gene>
<organism evidence="1 2">
    <name type="scientific">Arthrobotrys musiformis</name>
    <dbReference type="NCBI Taxonomy" id="47236"/>
    <lineage>
        <taxon>Eukaryota</taxon>
        <taxon>Fungi</taxon>
        <taxon>Dikarya</taxon>
        <taxon>Ascomycota</taxon>
        <taxon>Pezizomycotina</taxon>
        <taxon>Orbiliomycetes</taxon>
        <taxon>Orbiliales</taxon>
        <taxon>Orbiliaceae</taxon>
        <taxon>Arthrobotrys</taxon>
    </lineage>
</organism>
<dbReference type="Proteomes" id="UP001370758">
    <property type="component" value="Unassembled WGS sequence"/>
</dbReference>
<sequence>MLFASISPLASAIVIKGAMIDRNPPILNPLSSPDLEERGLSFCEPIQKVVSLLKVQQATAFCSSYLNIQTVSVPATQVVQTYLTTTATIDETVTQTVTAATDVLTFAETQVIATLPTTVATSTLVVASTTTVFSTPPAKTVTTTTYTTAFAAKRDMEIEARNIQIPPFIAGFAPPAISKACSCLELPTPTITVTSTSVNPNTIQTQTTKTETNTKYVTVTVSTTNTAKITTYTPVTSTFTSTNVVTTTSVLPEETVTRTKSTPFRPECTSLLAKSKLVQYIVTPGRRAAYSPLNEPKVPGDASSEYTQSLCCEMAYTVTDCLSAAVLPDNAGGWICRRYYAYDAAPSGVSELCPKGRPAGDSIGPRVGAYELYKSNIVGPCLGYTMPL</sequence>
<dbReference type="AlphaFoldDB" id="A0AAV9WES3"/>
<keyword evidence="2" id="KW-1185">Reference proteome</keyword>
<evidence type="ECO:0000313" key="2">
    <source>
        <dbReference type="Proteomes" id="UP001370758"/>
    </source>
</evidence>
<dbReference type="EMBL" id="JAVHJL010000003">
    <property type="protein sequence ID" value="KAK6506916.1"/>
    <property type="molecule type" value="Genomic_DNA"/>
</dbReference>
<reference evidence="1 2" key="1">
    <citation type="submission" date="2023-08" db="EMBL/GenBank/DDBJ databases">
        <authorList>
            <person name="Palmer J.M."/>
        </authorList>
    </citation>
    <scope>NUCLEOTIDE SEQUENCE [LARGE SCALE GENOMIC DNA]</scope>
    <source>
        <strain evidence="1 2">TWF481</strain>
    </source>
</reference>
<name>A0AAV9WES3_9PEZI</name>
<protein>
    <submittedName>
        <fullName evidence="1">Uncharacterized protein</fullName>
    </submittedName>
</protein>
<comment type="caution">
    <text evidence="1">The sequence shown here is derived from an EMBL/GenBank/DDBJ whole genome shotgun (WGS) entry which is preliminary data.</text>
</comment>
<accession>A0AAV9WES3</accession>